<evidence type="ECO:0000313" key="1">
    <source>
        <dbReference type="EMBL" id="KAF1935666.1"/>
    </source>
</evidence>
<keyword evidence="2" id="KW-1185">Reference proteome</keyword>
<dbReference type="AlphaFoldDB" id="A0A6A5SB56"/>
<proteinExistence type="predicted"/>
<organism evidence="1 2">
    <name type="scientific">Clathrospora elynae</name>
    <dbReference type="NCBI Taxonomy" id="706981"/>
    <lineage>
        <taxon>Eukaryota</taxon>
        <taxon>Fungi</taxon>
        <taxon>Dikarya</taxon>
        <taxon>Ascomycota</taxon>
        <taxon>Pezizomycotina</taxon>
        <taxon>Dothideomycetes</taxon>
        <taxon>Pleosporomycetidae</taxon>
        <taxon>Pleosporales</taxon>
        <taxon>Diademaceae</taxon>
        <taxon>Clathrospora</taxon>
    </lineage>
</organism>
<sequence length="236" mass="27120">MRPSFLCSWTWSWRSKAASIADFWALPSDDIRLALVRNKDRTELEKSRRQAGGEGSDDITALTKLLIVGQLKQLTQNAAPVPASAPAAPEVVPPMLLPAWVLLEYTHWHEILEHTLAFWKYWQKDRGGGCTRKHIIRMFREVVIKARLHINMIMDNSKDGVTMDLWVNYLGFEAGSLLQLRETARQWRQKYTGLGEEAQQRVEDVKRQERDDDVVEEALQWGRFGPVSRTPTPQAI</sequence>
<accession>A0A6A5SB56</accession>
<gene>
    <name evidence="1" type="ORF">EJ02DRAFT_428213</name>
</gene>
<reference evidence="1" key="1">
    <citation type="journal article" date="2020" name="Stud. Mycol.">
        <title>101 Dothideomycetes genomes: a test case for predicting lifestyles and emergence of pathogens.</title>
        <authorList>
            <person name="Haridas S."/>
            <person name="Albert R."/>
            <person name="Binder M."/>
            <person name="Bloem J."/>
            <person name="Labutti K."/>
            <person name="Salamov A."/>
            <person name="Andreopoulos B."/>
            <person name="Baker S."/>
            <person name="Barry K."/>
            <person name="Bills G."/>
            <person name="Bluhm B."/>
            <person name="Cannon C."/>
            <person name="Castanera R."/>
            <person name="Culley D."/>
            <person name="Daum C."/>
            <person name="Ezra D."/>
            <person name="Gonzalez J."/>
            <person name="Henrissat B."/>
            <person name="Kuo A."/>
            <person name="Liang C."/>
            <person name="Lipzen A."/>
            <person name="Lutzoni F."/>
            <person name="Magnuson J."/>
            <person name="Mondo S."/>
            <person name="Nolan M."/>
            <person name="Ohm R."/>
            <person name="Pangilinan J."/>
            <person name="Park H.-J."/>
            <person name="Ramirez L."/>
            <person name="Alfaro M."/>
            <person name="Sun H."/>
            <person name="Tritt A."/>
            <person name="Yoshinaga Y."/>
            <person name="Zwiers L.-H."/>
            <person name="Turgeon B."/>
            <person name="Goodwin S."/>
            <person name="Spatafora J."/>
            <person name="Crous P."/>
            <person name="Grigoriev I."/>
        </authorList>
    </citation>
    <scope>NUCLEOTIDE SEQUENCE</scope>
    <source>
        <strain evidence="1">CBS 161.51</strain>
    </source>
</reference>
<dbReference type="Proteomes" id="UP000800038">
    <property type="component" value="Unassembled WGS sequence"/>
</dbReference>
<protein>
    <submittedName>
        <fullName evidence="1">Uncharacterized protein</fullName>
    </submittedName>
</protein>
<evidence type="ECO:0000313" key="2">
    <source>
        <dbReference type="Proteomes" id="UP000800038"/>
    </source>
</evidence>
<dbReference type="EMBL" id="ML976245">
    <property type="protein sequence ID" value="KAF1935666.1"/>
    <property type="molecule type" value="Genomic_DNA"/>
</dbReference>
<name>A0A6A5SB56_9PLEO</name>